<evidence type="ECO:0000313" key="1">
    <source>
        <dbReference type="EMBL" id="CAN71269.1"/>
    </source>
</evidence>
<name>A5AGL5_VITVI</name>
<gene>
    <name evidence="1" type="ORF">VITISV_001905</name>
</gene>
<dbReference type="AlphaFoldDB" id="A5AGL5"/>
<protein>
    <submittedName>
        <fullName evidence="1">Uncharacterized protein</fullName>
    </submittedName>
</protein>
<accession>A5AGL5</accession>
<proteinExistence type="predicted"/>
<reference evidence="1" key="1">
    <citation type="journal article" date="2007" name="PLoS ONE">
        <title>The first genome sequence of an elite grapevine cultivar (Pinot noir Vitis vinifera L.): coping with a highly heterozygous genome.</title>
        <authorList>
            <person name="Velasco R."/>
            <person name="Zharkikh A."/>
            <person name="Troggio M."/>
            <person name="Cartwright D.A."/>
            <person name="Cestaro A."/>
            <person name="Pruss D."/>
            <person name="Pindo M."/>
            <person name="FitzGerald L.M."/>
            <person name="Vezzulli S."/>
            <person name="Reid J."/>
            <person name="Malacarne G."/>
            <person name="Iliev D."/>
            <person name="Coppola G."/>
            <person name="Wardell B."/>
            <person name="Micheletti D."/>
            <person name="Macalma T."/>
            <person name="Facci M."/>
            <person name="Mitchell J.T."/>
            <person name="Perazzolli M."/>
            <person name="Eldredge G."/>
            <person name="Gatto P."/>
            <person name="Oyzerski R."/>
            <person name="Moretto M."/>
            <person name="Gutin N."/>
            <person name="Stefanini M."/>
            <person name="Chen Y."/>
            <person name="Segala C."/>
            <person name="Davenport C."/>
            <person name="Dematte L."/>
            <person name="Mraz A."/>
            <person name="Battilana J."/>
            <person name="Stormo K."/>
            <person name="Costa F."/>
            <person name="Tao Q."/>
            <person name="Si-Ammour A."/>
            <person name="Harkins T."/>
            <person name="Lackey A."/>
            <person name="Perbost C."/>
            <person name="Taillon B."/>
            <person name="Stella A."/>
            <person name="Solovyev V."/>
            <person name="Fawcett J.A."/>
            <person name="Sterck L."/>
            <person name="Vandepoele K."/>
            <person name="Grando S.M."/>
            <person name="Toppo S."/>
            <person name="Moser C."/>
            <person name="Lanchbury J."/>
            <person name="Bogden R."/>
            <person name="Skolnick M."/>
            <person name="Sgaramella V."/>
            <person name="Bhatnagar S.K."/>
            <person name="Fontana P."/>
            <person name="Gutin A."/>
            <person name="Van de Peer Y."/>
            <person name="Salamini F."/>
            <person name="Viola R."/>
        </authorList>
    </citation>
    <scope>NUCLEOTIDE SEQUENCE</scope>
</reference>
<organism evidence="1">
    <name type="scientific">Vitis vinifera</name>
    <name type="common">Grape</name>
    <dbReference type="NCBI Taxonomy" id="29760"/>
    <lineage>
        <taxon>Eukaryota</taxon>
        <taxon>Viridiplantae</taxon>
        <taxon>Streptophyta</taxon>
        <taxon>Embryophyta</taxon>
        <taxon>Tracheophyta</taxon>
        <taxon>Spermatophyta</taxon>
        <taxon>Magnoliopsida</taxon>
        <taxon>eudicotyledons</taxon>
        <taxon>Gunneridae</taxon>
        <taxon>Pentapetalae</taxon>
        <taxon>rosids</taxon>
        <taxon>Vitales</taxon>
        <taxon>Vitaceae</taxon>
        <taxon>Viteae</taxon>
        <taxon>Vitis</taxon>
    </lineage>
</organism>
<dbReference type="EMBL" id="AM426288">
    <property type="protein sequence ID" value="CAN71269.1"/>
    <property type="molecule type" value="Genomic_DNA"/>
</dbReference>
<sequence length="104" mass="11847">MGGVPHASLRWCEKLDQGELHDLKAPPCHHYLAGVYDQDCLLVDATFECEPVDLLVVSATRHFLALATQFEQGWIAFSFPAPPSIFQNPRKEFLRQWPFEGLSY</sequence>